<name>A0A7W4Z851_9GAMM</name>
<evidence type="ECO:0000313" key="3">
    <source>
        <dbReference type="Proteomes" id="UP000535937"/>
    </source>
</evidence>
<evidence type="ECO:0000256" key="1">
    <source>
        <dbReference type="SAM" id="Phobius"/>
    </source>
</evidence>
<feature type="transmembrane region" description="Helical" evidence="1">
    <location>
        <begin position="170"/>
        <end position="190"/>
    </location>
</feature>
<dbReference type="Proteomes" id="UP000535937">
    <property type="component" value="Unassembled WGS sequence"/>
</dbReference>
<dbReference type="EMBL" id="JACHWZ010000005">
    <property type="protein sequence ID" value="MBB3060433.1"/>
    <property type="molecule type" value="Genomic_DNA"/>
</dbReference>
<reference evidence="2 3" key="1">
    <citation type="submission" date="2020-08" db="EMBL/GenBank/DDBJ databases">
        <title>Genomic Encyclopedia of Type Strains, Phase III (KMG-III): the genomes of soil and plant-associated and newly described type strains.</title>
        <authorList>
            <person name="Whitman W."/>
        </authorList>
    </citation>
    <scope>NUCLEOTIDE SEQUENCE [LARGE SCALE GENOMIC DNA]</scope>
    <source>
        <strain evidence="2 3">CECT 8799</strain>
    </source>
</reference>
<feature type="transmembrane region" description="Helical" evidence="1">
    <location>
        <begin position="144"/>
        <end position="164"/>
    </location>
</feature>
<feature type="transmembrane region" description="Helical" evidence="1">
    <location>
        <begin position="202"/>
        <end position="220"/>
    </location>
</feature>
<evidence type="ECO:0000313" key="2">
    <source>
        <dbReference type="EMBL" id="MBB3060433.1"/>
    </source>
</evidence>
<dbReference type="AlphaFoldDB" id="A0A7W4Z851"/>
<dbReference type="RefSeq" id="WP_183457840.1">
    <property type="nucleotide sequence ID" value="NZ_JACHWZ010000005.1"/>
</dbReference>
<feature type="transmembrane region" description="Helical" evidence="1">
    <location>
        <begin position="6"/>
        <end position="27"/>
    </location>
</feature>
<keyword evidence="1" id="KW-1133">Transmembrane helix</keyword>
<keyword evidence="3" id="KW-1185">Reference proteome</keyword>
<protein>
    <submittedName>
        <fullName evidence="2">Uncharacterized protein</fullName>
    </submittedName>
</protein>
<organism evidence="2 3">
    <name type="scientific">Microbulbifer rhizosphaerae</name>
    <dbReference type="NCBI Taxonomy" id="1562603"/>
    <lineage>
        <taxon>Bacteria</taxon>
        <taxon>Pseudomonadati</taxon>
        <taxon>Pseudomonadota</taxon>
        <taxon>Gammaproteobacteria</taxon>
        <taxon>Cellvibrionales</taxon>
        <taxon>Microbulbiferaceae</taxon>
        <taxon>Microbulbifer</taxon>
    </lineage>
</organism>
<accession>A0A7W4Z851</accession>
<keyword evidence="1" id="KW-0812">Transmembrane</keyword>
<sequence length="239" mass="26924">MRKVLLSTQAIFMVVFFIAFVVSFFVVDKIEEESRLLVTEKVVKGTSSKVDLAEEVLNSRAANMYLKDYQIDVIREEIDTFKTNPYKYVESLTIDAENVVIIPPEFEINNPLKAALFEKIFSWKQGLKSYFNKTFSGLITDIRIFLGTNFIALLIAAFVCFKATSLGNRAMALSAIITIATALSAFSYINANWLLNVLLNSYAGYGYAGGIAILTGWLYLEYSDKLDKNAYQTHATDKF</sequence>
<comment type="caution">
    <text evidence="2">The sequence shown here is derived from an EMBL/GenBank/DDBJ whole genome shotgun (WGS) entry which is preliminary data.</text>
</comment>
<gene>
    <name evidence="2" type="ORF">FHS09_001252</name>
</gene>
<keyword evidence="1" id="KW-0472">Membrane</keyword>
<proteinExistence type="predicted"/>